<organism evidence="2 3">
    <name type="scientific">Trichophyton equinum (strain ATCC MYA-4606 / CBS 127.97)</name>
    <name type="common">Horse ringworm fungus</name>
    <dbReference type="NCBI Taxonomy" id="559882"/>
    <lineage>
        <taxon>Eukaryota</taxon>
        <taxon>Fungi</taxon>
        <taxon>Dikarya</taxon>
        <taxon>Ascomycota</taxon>
        <taxon>Pezizomycotina</taxon>
        <taxon>Eurotiomycetes</taxon>
        <taxon>Eurotiomycetidae</taxon>
        <taxon>Onygenales</taxon>
        <taxon>Arthrodermataceae</taxon>
        <taxon>Trichophyton</taxon>
    </lineage>
</organism>
<evidence type="ECO:0000313" key="2">
    <source>
        <dbReference type="EMBL" id="EGE08931.1"/>
    </source>
</evidence>
<keyword evidence="3" id="KW-1185">Reference proteome</keyword>
<feature type="compositionally biased region" description="Basic and acidic residues" evidence="1">
    <location>
        <begin position="38"/>
        <end position="52"/>
    </location>
</feature>
<dbReference type="AlphaFoldDB" id="F2Q463"/>
<sequence length="277" mass="30109">MDLNKRCGSPDSSKRKKQKTKHALRTKSASAPARPRVPRPETAPEPKAGDPLTKEALDALNKFVMANPSAEALNERESGAKMKLRYAPDYFTACDFVAQCEMQEIADKGGFDMSGLRIALHDRTHDYACIEIPKGDEGCAAGQFADDEEDGAVCGDDKDGKDCDIDDSQDEGAVDIEGNLAGSRAIELPSREAWLGARGLVLDTTADGRLELRPATRSSSSETDEEDGDPMAGFPTYFSDPANLDLNDHTQIRVAIEETAVIMKALFDRLQVLENVD</sequence>
<reference evidence="3" key="1">
    <citation type="journal article" date="2012" name="MBio">
        <title>Comparative genome analysis of Trichophyton rubrum and related dermatophytes reveals candidate genes involved in infection.</title>
        <authorList>
            <person name="Martinez D.A."/>
            <person name="Oliver B.G."/>
            <person name="Graeser Y."/>
            <person name="Goldberg J.M."/>
            <person name="Li W."/>
            <person name="Martinez-Rossi N.M."/>
            <person name="Monod M."/>
            <person name="Shelest E."/>
            <person name="Barton R.C."/>
            <person name="Birch E."/>
            <person name="Brakhage A.A."/>
            <person name="Chen Z."/>
            <person name="Gurr S.J."/>
            <person name="Heiman D."/>
            <person name="Heitman J."/>
            <person name="Kosti I."/>
            <person name="Rossi A."/>
            <person name="Saif S."/>
            <person name="Samalova M."/>
            <person name="Saunders C.W."/>
            <person name="Shea T."/>
            <person name="Summerbell R.C."/>
            <person name="Xu J."/>
            <person name="Young S."/>
            <person name="Zeng Q."/>
            <person name="Birren B.W."/>
            <person name="Cuomo C.A."/>
            <person name="White T.C."/>
        </authorList>
    </citation>
    <scope>NUCLEOTIDE SEQUENCE [LARGE SCALE GENOMIC DNA]</scope>
    <source>
        <strain evidence="3">ATCC MYA-4606 / CBS 127.97</strain>
    </source>
</reference>
<dbReference type="HOGENOM" id="CLU_1008980_0_0_1"/>
<evidence type="ECO:0000256" key="1">
    <source>
        <dbReference type="SAM" id="MobiDB-lite"/>
    </source>
</evidence>
<dbReference type="OrthoDB" id="4173645at2759"/>
<dbReference type="EMBL" id="DS995790">
    <property type="protein sequence ID" value="EGE08931.1"/>
    <property type="molecule type" value="Genomic_DNA"/>
</dbReference>
<dbReference type="eggNOG" id="ENOG502T3A1">
    <property type="taxonomic scope" value="Eukaryota"/>
</dbReference>
<dbReference type="Proteomes" id="UP000009169">
    <property type="component" value="Unassembled WGS sequence"/>
</dbReference>
<proteinExistence type="predicted"/>
<gene>
    <name evidence="2" type="ORF">TEQG_07886</name>
</gene>
<accession>F2Q463</accession>
<feature type="region of interest" description="Disordered" evidence="1">
    <location>
        <begin position="213"/>
        <end position="236"/>
    </location>
</feature>
<feature type="compositionally biased region" description="Basic residues" evidence="1">
    <location>
        <begin position="14"/>
        <end position="25"/>
    </location>
</feature>
<dbReference type="VEuPathDB" id="FungiDB:TEQG_07886"/>
<protein>
    <submittedName>
        <fullName evidence="2">Uncharacterized protein</fullName>
    </submittedName>
</protein>
<feature type="region of interest" description="Disordered" evidence="1">
    <location>
        <begin position="1"/>
        <end position="52"/>
    </location>
</feature>
<name>F2Q463_TRIEC</name>
<evidence type="ECO:0000313" key="3">
    <source>
        <dbReference type="Proteomes" id="UP000009169"/>
    </source>
</evidence>